<dbReference type="RefSeq" id="WP_105053094.1">
    <property type="nucleotide sequence ID" value="NZ_BMYG01000001.1"/>
</dbReference>
<proteinExistence type="predicted"/>
<comment type="caution">
    <text evidence="2">The sequence shown here is derived from an EMBL/GenBank/DDBJ whole genome shotgun (WGS) entry which is preliminary data.</text>
</comment>
<dbReference type="OrthoDB" id="9973700at2"/>
<evidence type="ECO:0000313" key="2">
    <source>
        <dbReference type="EMBL" id="PQJ54575.1"/>
    </source>
</evidence>
<sequence length="147" mass="16873">MAINGFKNNINIAFSLFVSICLGVVLFKTWTAQDSVIQGIVKNISCTEHYKKQDRFNYAIEIEDKGTFSNSSNLKCERFLNIQIGDEVTINRDGHKFTQITHDNINHFNENAIERSINGAKFIFILLFILATCDAGYRIFLRSKSRR</sequence>
<feature type="transmembrane region" description="Helical" evidence="1">
    <location>
        <begin position="12"/>
        <end position="30"/>
    </location>
</feature>
<dbReference type="Proteomes" id="UP000239007">
    <property type="component" value="Unassembled WGS sequence"/>
</dbReference>
<accession>A0A2S7UXZ3</accession>
<protein>
    <recommendedName>
        <fullName evidence="4">DUF3592 domain-containing protein</fullName>
    </recommendedName>
</protein>
<keyword evidence="1" id="KW-1133">Transmembrane helix</keyword>
<keyword evidence="1" id="KW-0472">Membrane</keyword>
<dbReference type="AlphaFoldDB" id="A0A2S7UXZ3"/>
<reference evidence="2 3" key="1">
    <citation type="submission" date="2016-12" db="EMBL/GenBank/DDBJ databases">
        <title>Diversity of luminous bacteria.</title>
        <authorList>
            <person name="Yoshizawa S."/>
            <person name="Kogure K."/>
        </authorList>
    </citation>
    <scope>NUCLEOTIDE SEQUENCE [LARGE SCALE GENOMIC DNA]</scope>
    <source>
        <strain evidence="2 3">SA4-48</strain>
    </source>
</reference>
<organism evidence="2 3">
    <name type="scientific">Psychrosphaera saromensis</name>
    <dbReference type="NCBI Taxonomy" id="716813"/>
    <lineage>
        <taxon>Bacteria</taxon>
        <taxon>Pseudomonadati</taxon>
        <taxon>Pseudomonadota</taxon>
        <taxon>Gammaproteobacteria</taxon>
        <taxon>Alteromonadales</taxon>
        <taxon>Pseudoalteromonadaceae</taxon>
        <taxon>Psychrosphaera</taxon>
    </lineage>
</organism>
<gene>
    <name evidence="2" type="ORF">BTO11_13580</name>
</gene>
<keyword evidence="1" id="KW-0812">Transmembrane</keyword>
<keyword evidence="3" id="KW-1185">Reference proteome</keyword>
<evidence type="ECO:0000256" key="1">
    <source>
        <dbReference type="SAM" id="Phobius"/>
    </source>
</evidence>
<feature type="transmembrane region" description="Helical" evidence="1">
    <location>
        <begin position="122"/>
        <end position="141"/>
    </location>
</feature>
<evidence type="ECO:0008006" key="4">
    <source>
        <dbReference type="Google" id="ProtNLM"/>
    </source>
</evidence>
<evidence type="ECO:0000313" key="3">
    <source>
        <dbReference type="Proteomes" id="UP000239007"/>
    </source>
</evidence>
<name>A0A2S7UXZ3_9GAMM</name>
<dbReference type="EMBL" id="MSCH01000003">
    <property type="protein sequence ID" value="PQJ54575.1"/>
    <property type="molecule type" value="Genomic_DNA"/>
</dbReference>